<evidence type="ECO:0000313" key="2">
    <source>
        <dbReference type="EMBL" id="GMI48121.1"/>
    </source>
</evidence>
<name>A0A9W7GLW5_9STRA</name>
<feature type="region of interest" description="Disordered" evidence="1">
    <location>
        <begin position="177"/>
        <end position="203"/>
    </location>
</feature>
<organism evidence="2 3">
    <name type="scientific">Triparma columacea</name>
    <dbReference type="NCBI Taxonomy" id="722753"/>
    <lineage>
        <taxon>Eukaryota</taxon>
        <taxon>Sar</taxon>
        <taxon>Stramenopiles</taxon>
        <taxon>Ochrophyta</taxon>
        <taxon>Bolidophyceae</taxon>
        <taxon>Parmales</taxon>
        <taxon>Triparmaceae</taxon>
        <taxon>Triparma</taxon>
    </lineage>
</organism>
<feature type="compositionally biased region" description="Acidic residues" evidence="1">
    <location>
        <begin position="178"/>
        <end position="187"/>
    </location>
</feature>
<comment type="caution">
    <text evidence="2">The sequence shown here is derived from an EMBL/GenBank/DDBJ whole genome shotgun (WGS) entry which is preliminary data.</text>
</comment>
<accession>A0A9W7GLW5</accession>
<proteinExistence type="predicted"/>
<protein>
    <submittedName>
        <fullName evidence="2">Uncharacterized protein</fullName>
    </submittedName>
</protein>
<sequence length="203" mass="22422">MYRSFISKCSRSSIHQRNITFAPGQTFRASSYASAQSRSSTKHAALAGARLFSSTTPSSTSRFSRVKDQVYLLGFSFALCLLAGQNYNLRHRISLHEGEGMEDGASGVDADQTISAGELDILSKEVGRLVTVWVSEEATEGYFAKGGSITKEGIERVEMKTRDGVKEVFRKIKKGEGWEVDEEEEKEEKEGGGEEGKEDMKMI</sequence>
<feature type="compositionally biased region" description="Basic and acidic residues" evidence="1">
    <location>
        <begin position="188"/>
        <end position="203"/>
    </location>
</feature>
<reference evidence="3" key="1">
    <citation type="journal article" date="2023" name="Commun. Biol.">
        <title>Genome analysis of Parmales, the sister group of diatoms, reveals the evolutionary specialization of diatoms from phago-mixotrophs to photoautotrophs.</title>
        <authorList>
            <person name="Ban H."/>
            <person name="Sato S."/>
            <person name="Yoshikawa S."/>
            <person name="Yamada K."/>
            <person name="Nakamura Y."/>
            <person name="Ichinomiya M."/>
            <person name="Sato N."/>
            <person name="Blanc-Mathieu R."/>
            <person name="Endo H."/>
            <person name="Kuwata A."/>
            <person name="Ogata H."/>
        </authorList>
    </citation>
    <scope>NUCLEOTIDE SEQUENCE [LARGE SCALE GENOMIC DNA]</scope>
</reference>
<dbReference type="EMBL" id="BRYA01000376">
    <property type="protein sequence ID" value="GMI48121.1"/>
    <property type="molecule type" value="Genomic_DNA"/>
</dbReference>
<evidence type="ECO:0000313" key="3">
    <source>
        <dbReference type="Proteomes" id="UP001165065"/>
    </source>
</evidence>
<dbReference type="AlphaFoldDB" id="A0A9W7GLW5"/>
<dbReference type="OrthoDB" id="10394485at2759"/>
<gene>
    <name evidence="2" type="ORF">TrCOL_g12067</name>
</gene>
<dbReference type="Proteomes" id="UP001165065">
    <property type="component" value="Unassembled WGS sequence"/>
</dbReference>
<evidence type="ECO:0000256" key="1">
    <source>
        <dbReference type="SAM" id="MobiDB-lite"/>
    </source>
</evidence>
<keyword evidence="3" id="KW-1185">Reference proteome</keyword>